<sequence>MLHGVKMLITVTPPHEPPSLHPQAPPPPILPKPGKDNLKLQRLLKKAAKKKATLSAQQTTAFRSSLSPVSEASPDLERPNECASPLKPTETATHLTINLPPRFSIKPVFHHVSSPFPKGKPFTFSATEQRSLSEHLKVTSSPAPSPLQRPSTAEPSWPLREQPQPEAHMQWSPPSALEFSVHPVPVVESPAVVAHIAETHTSIHSMQPPSPLLQPSPKYLISEDRPPPLHPQAHQEYPPLGQIPEADFSRQARPITPKFETASTPEPPTRTKVAILHVPQHQIAVVSPAPQDSRPVAPGSDKGPEPHKETQRDAIPIGSQKHIIPETVMSAPSTVSTQVLLPEARREQSLPPPVTSQGTLPKPKPALASRSKLSGWSRLKKHLIIESEEPQFPVEEPKPEEEIARTQSPQVDTGQDKRITKSRAIKMWDAILHQMMTSKAKKQQADEKEIRRAGTFPFRRRLPLLLHRPRFDARKLKELASKPMTKITTLFEVRRIQCKAPEELPLR</sequence>
<evidence type="ECO:0000313" key="2">
    <source>
        <dbReference type="Proteomes" id="UP000827872"/>
    </source>
</evidence>
<protein>
    <submittedName>
        <fullName evidence="1">Uncharacterized protein</fullName>
    </submittedName>
</protein>
<gene>
    <name evidence="1" type="ORF">K3G42_023076</name>
</gene>
<proteinExistence type="predicted"/>
<organism evidence="1 2">
    <name type="scientific">Sphaerodactylus townsendi</name>
    <dbReference type="NCBI Taxonomy" id="933632"/>
    <lineage>
        <taxon>Eukaryota</taxon>
        <taxon>Metazoa</taxon>
        <taxon>Chordata</taxon>
        <taxon>Craniata</taxon>
        <taxon>Vertebrata</taxon>
        <taxon>Euteleostomi</taxon>
        <taxon>Lepidosauria</taxon>
        <taxon>Squamata</taxon>
        <taxon>Bifurcata</taxon>
        <taxon>Gekkota</taxon>
        <taxon>Sphaerodactylidae</taxon>
        <taxon>Sphaerodactylus</taxon>
    </lineage>
</organism>
<keyword evidence="2" id="KW-1185">Reference proteome</keyword>
<accession>A0ACB8G2Z7</accession>
<evidence type="ECO:0000313" key="1">
    <source>
        <dbReference type="EMBL" id="KAH8013884.1"/>
    </source>
</evidence>
<name>A0ACB8G2Z7_9SAUR</name>
<dbReference type="EMBL" id="CM037615">
    <property type="protein sequence ID" value="KAH8013884.1"/>
    <property type="molecule type" value="Genomic_DNA"/>
</dbReference>
<dbReference type="Proteomes" id="UP000827872">
    <property type="component" value="Linkage Group LG02"/>
</dbReference>
<reference evidence="1" key="1">
    <citation type="submission" date="2021-08" db="EMBL/GenBank/DDBJ databases">
        <title>The first chromosome-level gecko genome reveals the dynamic sex chromosomes of Neotropical dwarf geckos (Sphaerodactylidae: Sphaerodactylus).</title>
        <authorList>
            <person name="Pinto B.J."/>
            <person name="Keating S.E."/>
            <person name="Gamble T."/>
        </authorList>
    </citation>
    <scope>NUCLEOTIDE SEQUENCE</scope>
    <source>
        <strain evidence="1">TG3544</strain>
    </source>
</reference>
<comment type="caution">
    <text evidence="1">The sequence shown here is derived from an EMBL/GenBank/DDBJ whole genome shotgun (WGS) entry which is preliminary data.</text>
</comment>